<keyword evidence="2" id="KW-0539">Nucleus</keyword>
<dbReference type="Pfam" id="PF00638">
    <property type="entry name" value="Ran_BP1"/>
    <property type="match status" value="1"/>
</dbReference>
<dbReference type="SMART" id="SM00160">
    <property type="entry name" value="RanBD"/>
    <property type="match status" value="1"/>
</dbReference>
<keyword evidence="6" id="KW-1185">Reference proteome</keyword>
<proteinExistence type="predicted"/>
<evidence type="ECO:0000259" key="4">
    <source>
        <dbReference type="PROSITE" id="PS50196"/>
    </source>
</evidence>
<feature type="region of interest" description="Disordered" evidence="3">
    <location>
        <begin position="215"/>
        <end position="237"/>
    </location>
</feature>
<comment type="subcellular location">
    <subcellularLocation>
        <location evidence="1">Nucleus</location>
    </subcellularLocation>
</comment>
<dbReference type="AlphaFoldDB" id="A0A397IXJ1"/>
<dbReference type="InterPro" id="IPR045255">
    <property type="entry name" value="RanBP1-like"/>
</dbReference>
<organism evidence="5 6">
    <name type="scientific">Diversispora epigaea</name>
    <dbReference type="NCBI Taxonomy" id="1348612"/>
    <lineage>
        <taxon>Eukaryota</taxon>
        <taxon>Fungi</taxon>
        <taxon>Fungi incertae sedis</taxon>
        <taxon>Mucoromycota</taxon>
        <taxon>Glomeromycotina</taxon>
        <taxon>Glomeromycetes</taxon>
        <taxon>Diversisporales</taxon>
        <taxon>Diversisporaceae</taxon>
        <taxon>Diversispora</taxon>
    </lineage>
</organism>
<feature type="domain" description="RanBD1" evidence="4">
    <location>
        <begin position="235"/>
        <end position="325"/>
    </location>
</feature>
<dbReference type="PANTHER" id="PTHR23138">
    <property type="entry name" value="RAN BINDING PROTEIN"/>
    <property type="match status" value="1"/>
</dbReference>
<accession>A0A397IXJ1</accession>
<dbReference type="GO" id="GO:0003677">
    <property type="term" value="F:DNA binding"/>
    <property type="evidence" value="ECO:0007669"/>
    <property type="project" value="InterPro"/>
</dbReference>
<name>A0A397IXJ1_9GLOM</name>
<feature type="region of interest" description="Disordered" evidence="3">
    <location>
        <begin position="1"/>
        <end position="148"/>
    </location>
</feature>
<dbReference type="PANTHER" id="PTHR23138:SF142">
    <property type="entry name" value="RAN-BINDING PROTEIN 3B-RELATED"/>
    <property type="match status" value="1"/>
</dbReference>
<feature type="compositionally biased region" description="Basic and acidic residues" evidence="3">
    <location>
        <begin position="162"/>
        <end position="172"/>
    </location>
</feature>
<dbReference type="EMBL" id="PQFF01000154">
    <property type="protein sequence ID" value="RHZ78486.1"/>
    <property type="molecule type" value="Genomic_DNA"/>
</dbReference>
<feature type="compositionally biased region" description="Basic residues" evidence="3">
    <location>
        <begin position="39"/>
        <end position="54"/>
    </location>
</feature>
<dbReference type="PRINTS" id="PR00929">
    <property type="entry name" value="ATHOOK"/>
</dbReference>
<feature type="compositionally biased region" description="Low complexity" evidence="3">
    <location>
        <begin position="80"/>
        <end position="140"/>
    </location>
</feature>
<evidence type="ECO:0000313" key="6">
    <source>
        <dbReference type="Proteomes" id="UP000266861"/>
    </source>
</evidence>
<protein>
    <recommendedName>
        <fullName evidence="4">RanBD1 domain-containing protein</fullName>
    </recommendedName>
</protein>
<dbReference type="Proteomes" id="UP000266861">
    <property type="component" value="Unassembled WGS sequence"/>
</dbReference>
<feature type="compositionally biased region" description="Pro residues" evidence="3">
    <location>
        <begin position="29"/>
        <end position="38"/>
    </location>
</feature>
<feature type="region of interest" description="Disordered" evidence="3">
    <location>
        <begin position="162"/>
        <end position="185"/>
    </location>
</feature>
<dbReference type="OrthoDB" id="185618at2759"/>
<evidence type="ECO:0000313" key="5">
    <source>
        <dbReference type="EMBL" id="RHZ78486.1"/>
    </source>
</evidence>
<reference evidence="5 6" key="1">
    <citation type="submission" date="2018-08" db="EMBL/GenBank/DDBJ databases">
        <title>Genome and evolution of the arbuscular mycorrhizal fungus Diversispora epigaea (formerly Glomus versiforme) and its bacterial endosymbionts.</title>
        <authorList>
            <person name="Sun X."/>
            <person name="Fei Z."/>
            <person name="Harrison M."/>
        </authorList>
    </citation>
    <scope>NUCLEOTIDE SEQUENCE [LARGE SCALE GENOMIC DNA]</scope>
    <source>
        <strain evidence="5 6">IT104</strain>
    </source>
</reference>
<dbReference type="PROSITE" id="PS50196">
    <property type="entry name" value="RANBD1"/>
    <property type="match status" value="1"/>
</dbReference>
<dbReference type="InterPro" id="IPR011993">
    <property type="entry name" value="PH-like_dom_sf"/>
</dbReference>
<comment type="caution">
    <text evidence="5">The sequence shown here is derived from an EMBL/GenBank/DDBJ whole genome shotgun (WGS) entry which is preliminary data.</text>
</comment>
<evidence type="ECO:0000256" key="2">
    <source>
        <dbReference type="ARBA" id="ARBA00023242"/>
    </source>
</evidence>
<dbReference type="GO" id="GO:0005634">
    <property type="term" value="C:nucleus"/>
    <property type="evidence" value="ECO:0007669"/>
    <property type="project" value="UniProtKB-SubCell"/>
</dbReference>
<dbReference type="InterPro" id="IPR000156">
    <property type="entry name" value="Ran_bind_dom"/>
</dbReference>
<evidence type="ECO:0000256" key="1">
    <source>
        <dbReference type="ARBA" id="ARBA00004123"/>
    </source>
</evidence>
<gene>
    <name evidence="5" type="ORF">Glove_164g58</name>
</gene>
<feature type="compositionally biased region" description="Acidic residues" evidence="3">
    <location>
        <begin position="225"/>
        <end position="237"/>
    </location>
</feature>
<dbReference type="SUPFAM" id="SSF50729">
    <property type="entry name" value="PH domain-like"/>
    <property type="match status" value="1"/>
</dbReference>
<sequence>MTKRNFSEINSSAPLRRSPRLAAKAAAPPSSPPSSPPRLPKKRGRPPKRGRGRPQKNASSVTQEIIKRPRGRPSKRPKNDSNNNNNDNTNTNTNTNNNTDNINNYNNNSDHDSNNNNNTDTDNNISHNNDNNNNHDSNNNDNEDGEDLNLVFDDNEERMVVDGNKNEGEENKSGGNSTSLPSRGIFGSGTKYTGSSLMGGFADMILSSQNSNISIFDEQPSQNDKDEENENDKDNVEEEVPFGTVTTTLLQEQEVFTGEENETTQHSVRAKLYCMDERMWKERGIGILRLNYSRNYEKSPRLVMRTENVLKVILNIALFHGMHVERSQEKFVRLFAFEGDLLVHLAIKLSNSNAADDLYEAIMDAIPSAQSQSSHI</sequence>
<evidence type="ECO:0000256" key="3">
    <source>
        <dbReference type="SAM" id="MobiDB-lite"/>
    </source>
</evidence>
<feature type="compositionally biased region" description="Low complexity" evidence="3">
    <location>
        <begin position="11"/>
        <end position="28"/>
    </location>
</feature>
<dbReference type="STRING" id="1348612.A0A397IXJ1"/>
<dbReference type="Gene3D" id="2.30.29.30">
    <property type="entry name" value="Pleckstrin-homology domain (PH domain)/Phosphotyrosine-binding domain (PTB)"/>
    <property type="match status" value="1"/>
</dbReference>
<dbReference type="InterPro" id="IPR017956">
    <property type="entry name" value="AT_hook_DNA-bd_motif"/>
</dbReference>